<dbReference type="PROSITE" id="PS51257">
    <property type="entry name" value="PROKAR_LIPOPROTEIN"/>
    <property type="match status" value="1"/>
</dbReference>
<dbReference type="Proteomes" id="UP000282184">
    <property type="component" value="Unassembled WGS sequence"/>
</dbReference>
<proteinExistence type="predicted"/>
<dbReference type="SUPFAM" id="SSF140478">
    <property type="entry name" value="LemA-like"/>
    <property type="match status" value="1"/>
</dbReference>
<dbReference type="Gene3D" id="1.20.1440.20">
    <property type="entry name" value="LemA-like domain"/>
    <property type="match status" value="1"/>
</dbReference>
<keyword evidence="1" id="KW-0175">Coiled coil</keyword>
<accession>A0A431U0G5</accession>
<evidence type="ECO:0000313" key="3">
    <source>
        <dbReference type="EMBL" id="RTQ48174.1"/>
    </source>
</evidence>
<dbReference type="RefSeq" id="WP_126694415.1">
    <property type="nucleotide sequence ID" value="NZ_RXOF01000010.1"/>
</dbReference>
<organism evidence="3 4">
    <name type="scientific">Hymenobacter gummosus</name>
    <dbReference type="NCBI Taxonomy" id="1776032"/>
    <lineage>
        <taxon>Bacteria</taxon>
        <taxon>Pseudomonadati</taxon>
        <taxon>Bacteroidota</taxon>
        <taxon>Cytophagia</taxon>
        <taxon>Cytophagales</taxon>
        <taxon>Hymenobacteraceae</taxon>
        <taxon>Hymenobacter</taxon>
    </lineage>
</organism>
<evidence type="ECO:0000313" key="4">
    <source>
        <dbReference type="Proteomes" id="UP000282184"/>
    </source>
</evidence>
<reference evidence="3 4" key="1">
    <citation type="submission" date="2018-12" db="EMBL/GenBank/DDBJ databases">
        <title>Hymenobacter gummosus sp. nov., isolated from a spring.</title>
        <authorList>
            <person name="Nie L."/>
        </authorList>
    </citation>
    <scope>NUCLEOTIDE SEQUENCE [LARGE SCALE GENOMIC DNA]</scope>
    <source>
        <strain evidence="3 4">KCTC 52166</strain>
    </source>
</reference>
<keyword evidence="2" id="KW-0732">Signal</keyword>
<feature type="chain" id="PRO_5019081147" description="LemA family protein" evidence="2">
    <location>
        <begin position="22"/>
        <end position="198"/>
    </location>
</feature>
<dbReference type="InterPro" id="IPR023353">
    <property type="entry name" value="LemA-like_dom_sf"/>
</dbReference>
<evidence type="ECO:0000256" key="1">
    <source>
        <dbReference type="SAM" id="Coils"/>
    </source>
</evidence>
<evidence type="ECO:0000256" key="2">
    <source>
        <dbReference type="SAM" id="SignalP"/>
    </source>
</evidence>
<feature type="coiled-coil region" evidence="1">
    <location>
        <begin position="132"/>
        <end position="159"/>
    </location>
</feature>
<protein>
    <recommendedName>
        <fullName evidence="5">LemA family protein</fullName>
    </recommendedName>
</protein>
<dbReference type="EMBL" id="RXOF01000010">
    <property type="protein sequence ID" value="RTQ48174.1"/>
    <property type="molecule type" value="Genomic_DNA"/>
</dbReference>
<name>A0A431U0G5_9BACT</name>
<keyword evidence="4" id="KW-1185">Reference proteome</keyword>
<evidence type="ECO:0008006" key="5">
    <source>
        <dbReference type="Google" id="ProtNLM"/>
    </source>
</evidence>
<dbReference type="OrthoDB" id="892730at2"/>
<sequence>MRKLLLYLPLLVLLGAASCRKTGDSPAAVVDPTSPAAARVQLTALRDTVNNRWKQMMDSDNQKLVATTAVLQTLKQLPGTDKAQADELRQANDRLLTMRYDQQSIAESATIDAYDNAQIQVLNAVYDLAQPQAERNAEIQALTETIKQADNEVVGYRVRYDQAAKSYNRYLQMHGETLKKAGRKYAHLQPLPLFELQH</sequence>
<comment type="caution">
    <text evidence="3">The sequence shown here is derived from an EMBL/GenBank/DDBJ whole genome shotgun (WGS) entry which is preliminary data.</text>
</comment>
<feature type="signal peptide" evidence="2">
    <location>
        <begin position="1"/>
        <end position="21"/>
    </location>
</feature>
<gene>
    <name evidence="3" type="ORF">EJV47_17235</name>
</gene>
<dbReference type="AlphaFoldDB" id="A0A431U0G5"/>